<evidence type="ECO:0000313" key="6">
    <source>
        <dbReference type="Proteomes" id="UP000243900"/>
    </source>
</evidence>
<feature type="domain" description="Coenzyme Q-binding protein COQ10 START" evidence="4">
    <location>
        <begin position="59"/>
        <end position="166"/>
    </location>
</feature>
<dbReference type="AlphaFoldDB" id="A0A2P6AUV8"/>
<feature type="signal peptide" evidence="3">
    <location>
        <begin position="1"/>
        <end position="23"/>
    </location>
</feature>
<evidence type="ECO:0000259" key="4">
    <source>
        <dbReference type="Pfam" id="PF03364"/>
    </source>
</evidence>
<gene>
    <name evidence="5" type="ORF">C5O18_01250</name>
</gene>
<evidence type="ECO:0000256" key="1">
    <source>
        <dbReference type="ARBA" id="ARBA00008918"/>
    </source>
</evidence>
<reference evidence="6" key="1">
    <citation type="submission" date="2018-02" db="EMBL/GenBank/DDBJ databases">
        <title>Genome sequencing of Solimonas sp. HR-BB.</title>
        <authorList>
            <person name="Lee Y."/>
            <person name="Jeon C.O."/>
        </authorList>
    </citation>
    <scope>NUCLEOTIDE SEQUENCE [LARGE SCALE GENOMIC DNA]</scope>
    <source>
        <strain evidence="6">HR-E</strain>
    </source>
</reference>
<keyword evidence="3" id="KW-0732">Signal</keyword>
<comment type="caution">
    <text evidence="5">The sequence shown here is derived from an EMBL/GenBank/DDBJ whole genome shotgun (WGS) entry which is preliminary data.</text>
</comment>
<feature type="chain" id="PRO_5015146454" description="Coenzyme Q-binding protein COQ10 START domain-containing protein" evidence="3">
    <location>
        <begin position="24"/>
        <end position="183"/>
    </location>
</feature>
<keyword evidence="2" id="KW-1277">Toxin-antitoxin system</keyword>
<comment type="similarity">
    <text evidence="1">Belongs to the ribosome association toxin RatA family.</text>
</comment>
<dbReference type="EMBL" id="PTQZ01000011">
    <property type="protein sequence ID" value="PQA51094.1"/>
    <property type="molecule type" value="Genomic_DNA"/>
</dbReference>
<evidence type="ECO:0000313" key="5">
    <source>
        <dbReference type="EMBL" id="PQA51094.1"/>
    </source>
</evidence>
<proteinExistence type="inferred from homology"/>
<dbReference type="InterPro" id="IPR005031">
    <property type="entry name" value="COQ10_START"/>
</dbReference>
<name>A0A2P6AUV8_9GAMM</name>
<protein>
    <recommendedName>
        <fullName evidence="4">Coenzyme Q-binding protein COQ10 START domain-containing protein</fullName>
    </recommendedName>
</protein>
<keyword evidence="6" id="KW-1185">Reference proteome</keyword>
<dbReference type="Gene3D" id="3.30.530.20">
    <property type="match status" value="1"/>
</dbReference>
<dbReference type="PIRSF" id="PIRSF039033">
    <property type="entry name" value="START_dom"/>
    <property type="match status" value="1"/>
</dbReference>
<dbReference type="Proteomes" id="UP000243900">
    <property type="component" value="Unassembled WGS sequence"/>
</dbReference>
<dbReference type="OrthoDB" id="5734556at2"/>
<dbReference type="InterPro" id="IPR028347">
    <property type="entry name" value="START_dom_prot"/>
</dbReference>
<evidence type="ECO:0000256" key="3">
    <source>
        <dbReference type="SAM" id="SignalP"/>
    </source>
</evidence>
<dbReference type="Pfam" id="PF03364">
    <property type="entry name" value="Polyketide_cyc"/>
    <property type="match status" value="1"/>
</dbReference>
<evidence type="ECO:0000256" key="2">
    <source>
        <dbReference type="ARBA" id="ARBA00022649"/>
    </source>
</evidence>
<sequence length="183" mass="20584">MPRMLLLACLAALPAAWMPAAWSSDWALRKQDSERDIRVYQRDRDDSAYDDLYAVTHMPGSVAQVEAVLADVPAMPEWASRVTHARVLKRQSSEAWIYMQYKLPYPFRARDAVVRLRRSQDDGAVTIRSQSVSGWIAAQPERLRMTNMQTTWKLSPAGGNQVRVELWGSGEPGGLKIAAGKVR</sequence>
<organism evidence="5 6">
    <name type="scientific">Amnimonas aquatica</name>
    <dbReference type="NCBI Taxonomy" id="2094561"/>
    <lineage>
        <taxon>Bacteria</taxon>
        <taxon>Pseudomonadati</taxon>
        <taxon>Pseudomonadota</taxon>
        <taxon>Gammaproteobacteria</taxon>
        <taxon>Moraxellales</taxon>
        <taxon>Moraxellaceae</taxon>
        <taxon>Amnimonas</taxon>
    </lineage>
</organism>
<accession>A0A2P6AUV8</accession>
<dbReference type="SUPFAM" id="SSF55961">
    <property type="entry name" value="Bet v1-like"/>
    <property type="match status" value="1"/>
</dbReference>
<dbReference type="InterPro" id="IPR023393">
    <property type="entry name" value="START-like_dom_sf"/>
</dbReference>